<accession>A0A1M5W2V7</accession>
<evidence type="ECO:0000313" key="2">
    <source>
        <dbReference type="Proteomes" id="UP000184241"/>
    </source>
</evidence>
<dbReference type="InterPro" id="IPR029058">
    <property type="entry name" value="AB_hydrolase_fold"/>
</dbReference>
<evidence type="ECO:0000313" key="1">
    <source>
        <dbReference type="EMBL" id="SHH81534.1"/>
    </source>
</evidence>
<dbReference type="EMBL" id="FQXU01000004">
    <property type="protein sequence ID" value="SHH81534.1"/>
    <property type="molecule type" value="Genomic_DNA"/>
</dbReference>
<organism evidence="1 2">
    <name type="scientific">Clostridium intestinale DSM 6191</name>
    <dbReference type="NCBI Taxonomy" id="1121320"/>
    <lineage>
        <taxon>Bacteria</taxon>
        <taxon>Bacillati</taxon>
        <taxon>Bacillota</taxon>
        <taxon>Clostridia</taxon>
        <taxon>Eubacteriales</taxon>
        <taxon>Clostridiaceae</taxon>
        <taxon>Clostridium</taxon>
    </lineage>
</organism>
<dbReference type="AlphaFoldDB" id="A0A1M5W2V7"/>
<reference evidence="1 2" key="1">
    <citation type="submission" date="2016-11" db="EMBL/GenBank/DDBJ databases">
        <authorList>
            <person name="Jaros S."/>
            <person name="Januszkiewicz K."/>
            <person name="Wedrychowicz H."/>
        </authorList>
    </citation>
    <scope>NUCLEOTIDE SEQUENCE [LARGE SCALE GENOMIC DNA]</scope>
    <source>
        <strain evidence="1 2">DSM 6191</strain>
    </source>
</reference>
<dbReference type="SUPFAM" id="SSF53474">
    <property type="entry name" value="alpha/beta-Hydrolases"/>
    <property type="match status" value="1"/>
</dbReference>
<proteinExistence type="predicted"/>
<protein>
    <submittedName>
        <fullName evidence="1">Uncharacterized protein</fullName>
    </submittedName>
</protein>
<gene>
    <name evidence="1" type="ORF">SAMN02745941_00889</name>
</gene>
<name>A0A1M5W2V7_9CLOT</name>
<dbReference type="Gene3D" id="3.40.50.1820">
    <property type="entry name" value="alpha/beta hydrolase"/>
    <property type="match status" value="1"/>
</dbReference>
<dbReference type="Proteomes" id="UP000184241">
    <property type="component" value="Unassembled WGS sequence"/>
</dbReference>
<sequence>MKENLVKKFVLNDGNKIEYYVSNQVNNKPTLVISMGIWEPAIRAVPLISRLTGIHCIALSYRGRGGSSTPKSGFDWNHHVSDIKCVLQNEPINKPVFLGFSKGVSYMFGFLSSNIELAKGIIIIDYPAIHSKLEKGAAKFWSNMVYNGIKLDNFITTHTLKCIENESTYKEFYHDLNAMNCPVWLFRGVDLASNIPSNLTDDDILKYKENVNQLEIIDFKYSGHMILDEELGKATKYIKGILDKLN</sequence>